<organism evidence="2 3">
    <name type="scientific">Bradyrhizobium elkanii</name>
    <dbReference type="NCBI Taxonomy" id="29448"/>
    <lineage>
        <taxon>Bacteria</taxon>
        <taxon>Pseudomonadati</taxon>
        <taxon>Pseudomonadota</taxon>
        <taxon>Alphaproteobacteria</taxon>
        <taxon>Hyphomicrobiales</taxon>
        <taxon>Nitrobacteraceae</taxon>
        <taxon>Bradyrhizobium</taxon>
    </lineage>
</organism>
<reference evidence="2 3" key="1">
    <citation type="submission" date="2019-05" db="EMBL/GenBank/DDBJ databases">
        <title>Draft Genome of Bradyrhizobium elkanii strain SEMIA 938, Used in Commercial Inoculants for Lupinus spp. in Brazil.</title>
        <authorList>
            <person name="Hungria M."/>
            <person name="Delamuta J.R.M."/>
            <person name="Ribeiro R.A."/>
            <person name="Nogueira M.A."/>
        </authorList>
    </citation>
    <scope>NUCLEOTIDE SEQUENCE [LARGE SCALE GENOMIC DNA]</scope>
    <source>
        <strain evidence="2 3">Semia 938</strain>
    </source>
</reference>
<dbReference type="AlphaFoldDB" id="A0A4U6RZX3"/>
<evidence type="ECO:0000256" key="1">
    <source>
        <dbReference type="SAM" id="MobiDB-lite"/>
    </source>
</evidence>
<evidence type="ECO:0000313" key="2">
    <source>
        <dbReference type="EMBL" id="TKV80211.1"/>
    </source>
</evidence>
<accession>A0A4U6RZX3</accession>
<name>A0A4U6RZX3_BRAEL</name>
<sequence>MMTSIDDSLSEIRWVRNEIWRCRRLLKTELPREESAAVEKRLLEQLAAFERLLTTAFPLVLSPSANSTKSSPIGSSESTEKLVENAATASTGSFRASIGG</sequence>
<evidence type="ECO:0000313" key="3">
    <source>
        <dbReference type="Proteomes" id="UP000305095"/>
    </source>
</evidence>
<feature type="compositionally biased region" description="Polar residues" evidence="1">
    <location>
        <begin position="63"/>
        <end position="77"/>
    </location>
</feature>
<gene>
    <name evidence="2" type="ORF">FDV58_18510</name>
</gene>
<dbReference type="EMBL" id="SZZP01000010">
    <property type="protein sequence ID" value="TKV80211.1"/>
    <property type="molecule type" value="Genomic_DNA"/>
</dbReference>
<proteinExistence type="predicted"/>
<protein>
    <submittedName>
        <fullName evidence="2">Uncharacterized protein</fullName>
    </submittedName>
</protein>
<feature type="region of interest" description="Disordered" evidence="1">
    <location>
        <begin position="63"/>
        <end position="86"/>
    </location>
</feature>
<dbReference type="Proteomes" id="UP000305095">
    <property type="component" value="Unassembled WGS sequence"/>
</dbReference>
<comment type="caution">
    <text evidence="2">The sequence shown here is derived from an EMBL/GenBank/DDBJ whole genome shotgun (WGS) entry which is preliminary data.</text>
</comment>